<reference evidence="2 3" key="1">
    <citation type="submission" date="2015-06" db="EMBL/GenBank/DDBJ databases">
        <title>Draft Whole-Genome Sequence of the Entomopathogenic Bacterium Xenorhabdus khoisanae.</title>
        <authorList>
            <person name="Naidoo S."/>
            <person name="Featherston J."/>
            <person name="Gray V.M."/>
        </authorList>
    </citation>
    <scope>NUCLEOTIDE SEQUENCE [LARGE SCALE GENOMIC DNA]</scope>
    <source>
        <strain evidence="2 3">MCB</strain>
    </source>
</reference>
<dbReference type="InterPro" id="IPR051404">
    <property type="entry name" value="TA_system_antitoxin"/>
</dbReference>
<feature type="domain" description="HicB-like antitoxin of toxin-antitoxin system" evidence="1">
    <location>
        <begin position="3"/>
        <end position="127"/>
    </location>
</feature>
<dbReference type="EMBL" id="LFCV01000064">
    <property type="protein sequence ID" value="KMJ45129.1"/>
    <property type="molecule type" value="Genomic_DNA"/>
</dbReference>
<organism evidence="2 3">
    <name type="scientific">Xenorhabdus khoisanae</name>
    <dbReference type="NCBI Taxonomy" id="880157"/>
    <lineage>
        <taxon>Bacteria</taxon>
        <taxon>Pseudomonadati</taxon>
        <taxon>Pseudomonadota</taxon>
        <taxon>Gammaproteobacteria</taxon>
        <taxon>Enterobacterales</taxon>
        <taxon>Morganellaceae</taxon>
        <taxon>Xenorhabdus</taxon>
    </lineage>
</organism>
<name>A0A0J5FSP6_9GAMM</name>
<dbReference type="OrthoDB" id="9807959at2"/>
<dbReference type="InterPro" id="IPR035069">
    <property type="entry name" value="TTHA1013/TTHA0281-like"/>
</dbReference>
<dbReference type="InterPro" id="IPR031807">
    <property type="entry name" value="HicB-like"/>
</dbReference>
<comment type="caution">
    <text evidence="2">The sequence shown here is derived from an EMBL/GenBank/DDBJ whole genome shotgun (WGS) entry which is preliminary data.</text>
</comment>
<evidence type="ECO:0000259" key="1">
    <source>
        <dbReference type="Pfam" id="PF15919"/>
    </source>
</evidence>
<dbReference type="InterPro" id="IPR013321">
    <property type="entry name" value="Arc_rbn_hlx_hlx"/>
</dbReference>
<dbReference type="Gene3D" id="3.30.160.250">
    <property type="match status" value="1"/>
</dbReference>
<dbReference type="Gene3D" id="1.10.1220.10">
    <property type="entry name" value="Met repressor-like"/>
    <property type="match status" value="1"/>
</dbReference>
<dbReference type="CDD" id="cd22231">
    <property type="entry name" value="RHH_NikR_HicB-like"/>
    <property type="match status" value="1"/>
</dbReference>
<dbReference type="GO" id="GO:0006355">
    <property type="term" value="P:regulation of DNA-templated transcription"/>
    <property type="evidence" value="ECO:0007669"/>
    <property type="project" value="InterPro"/>
</dbReference>
<dbReference type="PATRIC" id="fig|880157.4.peg.2231"/>
<evidence type="ECO:0000313" key="3">
    <source>
        <dbReference type="Proteomes" id="UP000036277"/>
    </source>
</evidence>
<dbReference type="STRING" id="880157.AB204_10545"/>
<sequence length="135" mass="15285">MRYPIYLHQADDGSFSGFVPDVIGCYFAGDTIDDAISDATNALDTYFEYMSENGNTPVEAKTVAEHLNDDDCQGGIWAYVDIDLTKYEGKTTKLNITLPQFLLVRIDDYVNSHREYHSRSGFFAELARRELAKHS</sequence>
<dbReference type="Pfam" id="PF15919">
    <property type="entry name" value="HicB_lk_antitox"/>
    <property type="match status" value="1"/>
</dbReference>
<evidence type="ECO:0000313" key="2">
    <source>
        <dbReference type="EMBL" id="KMJ45129.1"/>
    </source>
</evidence>
<dbReference type="SUPFAM" id="SSF143100">
    <property type="entry name" value="TTHA1013/TTHA0281-like"/>
    <property type="match status" value="1"/>
</dbReference>
<keyword evidence="3" id="KW-1185">Reference proteome</keyword>
<proteinExistence type="predicted"/>
<dbReference type="PANTHER" id="PTHR34504">
    <property type="entry name" value="ANTITOXIN HICB"/>
    <property type="match status" value="1"/>
</dbReference>
<dbReference type="Proteomes" id="UP000036277">
    <property type="component" value="Unassembled WGS sequence"/>
</dbReference>
<protein>
    <submittedName>
        <fullName evidence="2">Phage-like protein</fullName>
    </submittedName>
</protein>
<dbReference type="PANTHER" id="PTHR34504:SF2">
    <property type="entry name" value="UPF0150 PROTEIN SSL0259"/>
    <property type="match status" value="1"/>
</dbReference>
<dbReference type="GO" id="GO:0043565">
    <property type="term" value="F:sequence-specific DNA binding"/>
    <property type="evidence" value="ECO:0007669"/>
    <property type="project" value="UniProtKB-ARBA"/>
</dbReference>
<accession>A0A0J5FSP6</accession>
<dbReference type="RefSeq" id="WP_047766559.1">
    <property type="nucleotide sequence ID" value="NZ_CAWMBG010000064.1"/>
</dbReference>
<gene>
    <name evidence="2" type="ORF">AB204_10545</name>
</gene>
<dbReference type="AlphaFoldDB" id="A0A0J5FSP6"/>